<evidence type="ECO:0000313" key="4">
    <source>
        <dbReference type="Proteomes" id="UP000326831"/>
    </source>
</evidence>
<accession>A0A5P2UGL1</accession>
<dbReference type="SUPFAM" id="SSF56037">
    <property type="entry name" value="PheT/TilS domain"/>
    <property type="match status" value="1"/>
</dbReference>
<proteinExistence type="predicted"/>
<evidence type="ECO:0000259" key="2">
    <source>
        <dbReference type="SMART" id="SM00873"/>
    </source>
</evidence>
<dbReference type="AlphaFoldDB" id="A0A5P2UGL1"/>
<organism evidence="3 4">
    <name type="scientific">Streptomyces subrutilus</name>
    <dbReference type="NCBI Taxonomy" id="36818"/>
    <lineage>
        <taxon>Bacteria</taxon>
        <taxon>Bacillati</taxon>
        <taxon>Actinomycetota</taxon>
        <taxon>Actinomycetes</taxon>
        <taxon>Kitasatosporales</taxon>
        <taxon>Streptomycetaceae</taxon>
        <taxon>Streptomyces</taxon>
    </lineage>
</organism>
<dbReference type="Proteomes" id="UP000326831">
    <property type="component" value="Chromosome"/>
</dbReference>
<dbReference type="PANTHER" id="PTHR39209:SF2">
    <property type="entry name" value="CYTOPLASMIC PROTEIN"/>
    <property type="match status" value="1"/>
</dbReference>
<gene>
    <name evidence="3" type="ORF">CP968_07560</name>
</gene>
<sequence>MRPASEPGETPLKAPALSAGEKPSGAAELTRFTAVVAAVDTAAFGALLELRRQELALRSDDVFERASEVAGVYARWFDAHGVTCPLPGQIATARRKGLPAIGPAVDALLYAELTTGVLMGVQDADAIDGDLHFDWAEQGETFAGFRSTVTCARDEPVVRDGAAIVASVLQGPDRRTSVTKSSRHLVFTVYDAPGLGAEDFDGAVRLLRDLLRDSGAVPDVLEVSL</sequence>
<feature type="region of interest" description="Disordered" evidence="1">
    <location>
        <begin position="1"/>
        <end position="20"/>
    </location>
</feature>
<dbReference type="Pfam" id="PF03483">
    <property type="entry name" value="B3_4"/>
    <property type="match status" value="1"/>
</dbReference>
<dbReference type="EMBL" id="CP023701">
    <property type="protein sequence ID" value="QEU78158.1"/>
    <property type="molecule type" value="Genomic_DNA"/>
</dbReference>
<evidence type="ECO:0000256" key="1">
    <source>
        <dbReference type="SAM" id="MobiDB-lite"/>
    </source>
</evidence>
<dbReference type="OrthoDB" id="276580at2"/>
<dbReference type="KEGG" id="ssub:CP968_07560"/>
<keyword evidence="4" id="KW-1185">Reference proteome</keyword>
<dbReference type="Gene3D" id="3.50.40.10">
    <property type="entry name" value="Phenylalanyl-trna Synthetase, Chain B, domain 3"/>
    <property type="match status" value="1"/>
</dbReference>
<name>A0A5P2UGL1_9ACTN</name>
<protein>
    <recommendedName>
        <fullName evidence="2">B3/B4 tRNA-binding domain-containing protein</fullName>
    </recommendedName>
</protein>
<dbReference type="SMART" id="SM00873">
    <property type="entry name" value="B3_4"/>
    <property type="match status" value="1"/>
</dbReference>
<evidence type="ECO:0000313" key="3">
    <source>
        <dbReference type="EMBL" id="QEU78158.1"/>
    </source>
</evidence>
<feature type="domain" description="B3/B4 tRNA-binding" evidence="2">
    <location>
        <begin position="69"/>
        <end position="216"/>
    </location>
</feature>
<dbReference type="GO" id="GO:0003723">
    <property type="term" value="F:RNA binding"/>
    <property type="evidence" value="ECO:0007669"/>
    <property type="project" value="InterPro"/>
</dbReference>
<dbReference type="InterPro" id="IPR005146">
    <property type="entry name" value="B3/B4_tRNA-bd"/>
</dbReference>
<reference evidence="3 4" key="1">
    <citation type="submission" date="2017-09" db="EMBL/GenBank/DDBJ databases">
        <authorList>
            <person name="Lee N."/>
            <person name="Cho B.-K."/>
        </authorList>
    </citation>
    <scope>NUCLEOTIDE SEQUENCE [LARGE SCALE GENOMIC DNA]</scope>
    <source>
        <strain evidence="3 4">ATCC 27467</strain>
    </source>
</reference>
<dbReference type="PANTHER" id="PTHR39209">
    <property type="match status" value="1"/>
</dbReference>
<dbReference type="GO" id="GO:0004826">
    <property type="term" value="F:phenylalanine-tRNA ligase activity"/>
    <property type="evidence" value="ECO:0007669"/>
    <property type="project" value="InterPro"/>
</dbReference>
<dbReference type="InterPro" id="IPR020825">
    <property type="entry name" value="Phe-tRNA_synthase-like_B3/B4"/>
</dbReference>